<dbReference type="SUPFAM" id="SSF81995">
    <property type="entry name" value="beta-sandwich domain of Sec23/24"/>
    <property type="match status" value="1"/>
</dbReference>
<feature type="compositionally biased region" description="Pro residues" evidence="1">
    <location>
        <begin position="898"/>
        <end position="941"/>
    </location>
</feature>
<proteinExistence type="predicted"/>
<feature type="region of interest" description="Disordered" evidence="1">
    <location>
        <begin position="172"/>
        <end position="372"/>
    </location>
</feature>
<feature type="region of interest" description="Disordered" evidence="1">
    <location>
        <begin position="890"/>
        <end position="1036"/>
    </location>
</feature>
<feature type="compositionally biased region" description="Gly residues" evidence="1">
    <location>
        <begin position="353"/>
        <end position="364"/>
    </location>
</feature>
<feature type="region of interest" description="Disordered" evidence="1">
    <location>
        <begin position="75"/>
        <end position="114"/>
    </location>
</feature>
<feature type="compositionally biased region" description="Low complexity" evidence="1">
    <location>
        <begin position="258"/>
        <end position="268"/>
    </location>
</feature>
<comment type="caution">
    <text evidence="2">The sequence shown here is derived from an EMBL/GenBank/DDBJ whole genome shotgun (WGS) entry which is preliminary data.</text>
</comment>
<gene>
    <name evidence="2" type="ORF">NESM_000126800</name>
</gene>
<feature type="compositionally biased region" description="Basic and acidic residues" evidence="1">
    <location>
        <begin position="295"/>
        <end position="306"/>
    </location>
</feature>
<accession>A0AAW0F261</accession>
<feature type="compositionally biased region" description="Low complexity" evidence="1">
    <location>
        <begin position="8"/>
        <end position="39"/>
    </location>
</feature>
<dbReference type="PANTHER" id="PTHR35615">
    <property type="entry name" value="PRESENT IN THE OUTER MITOCHONDRIAL MEMBRANE PROTEOME 22-RELATED"/>
    <property type="match status" value="1"/>
</dbReference>
<evidence type="ECO:0000313" key="3">
    <source>
        <dbReference type="Proteomes" id="UP001430356"/>
    </source>
</evidence>
<evidence type="ECO:0000256" key="1">
    <source>
        <dbReference type="SAM" id="MobiDB-lite"/>
    </source>
</evidence>
<feature type="region of interest" description="Disordered" evidence="1">
    <location>
        <begin position="1446"/>
        <end position="1475"/>
    </location>
</feature>
<protein>
    <submittedName>
        <fullName evidence="2">Uncharacterized protein</fullName>
    </submittedName>
</protein>
<name>A0AAW0F261_9TRYP</name>
<feature type="compositionally biased region" description="Polar residues" evidence="1">
    <location>
        <begin position="944"/>
        <end position="963"/>
    </location>
</feature>
<feature type="compositionally biased region" description="Basic and acidic residues" evidence="1">
    <location>
        <begin position="966"/>
        <end position="979"/>
    </location>
</feature>
<evidence type="ECO:0000313" key="2">
    <source>
        <dbReference type="EMBL" id="KAK7200695.1"/>
    </source>
</evidence>
<sequence>MESDDDLSWGLHSFSHDSSSSSSSSDSYSVSGSGSSAGSEAWARCQYPSIFSTSSSSPRRTSGVSCEAIKVSCTPSLPAVPSPPPLAKSVSPATSGRRTIPAESDSIDGGDHLGSSFNSIGRNFLLQRRHHQWMASASISQTASRASARGSEAELMLWSRPGSDATVLTSLPQSQLSSGSGGGPHTAQVVPPAPPRSSTVNHVSDRPQKPLDQQREREQQEQQQREREQQEQQQREREQQEQQQREREQQEQREQQQREQQQQEQQQQQRRRDEHPQRARQLRLAQRQQQQQELLQREQSDSERDLAQQQQQRSQELLVQQQRRAAERATMRRPAPPLKPSRLSAVAAVTNTRGGGGGGGGGHAAHGAATPPPPRFYNITSAIAPNTTAGTVGRVTSGAPVMRAATIAWDTTSEDDPGPPSSAALSCAGEAAEEAEHHVQIVIVKATSVTTPVAVRPPPIHPCRPLADTPTLCPLAAAPSSPLEARRFALRSPWRGDAAGGRPPPAFNADEVVEVAYESGSAIANSRVMDSLRVHFLSGHNTMATVVNTPQSTALAEDAVATMITAVYQQSEAMGLDFANELAVCAHALHRDGRAVSLLPTAAEPGGAAAVRVGANPMMGARVVNSSPVNMWSLQEATFLGRAVVQNARHLRSDPLVEPNAVVHITLLLRQTRRASAAAATAGSGSVGGMDVYLASMQLLWVGHNHHVVHHLLTDQSATTWPLYRQAFGGQCFTAVMALVDHRDDLAYSTNTLEFTEYMRGFVNRPPRSGSVQKFVASTEQAAHAENIYDALSLKTMRHDAMRLLHDPSAEPCMYAVAPRDDLNQQPHIGAYRVVLVPPPPPTPPNPRTVAAAPTVAAAAAARTSGGGDFTGASSTSEVIVAMPSFVRTQRRNDGPQQQPPQQQPPQQQPPQQQPPQQQPPQQQPPQQQPPQQQPPAPSPLHAPQQSPALQDFPSTSTLQSCSPADDARTRPGRLRDRGSIGSHASHATHNVPNDVASSAGSYGEKVKTSVLLIPDIDPRDMRDGGTATSSPPLQLTVSGGRELVLRMPPPTQGPDSGATQSYEVDEVVTATYNHSAGGYDLLRTVACLRDAHDTFVHGQSSAAVLATHCSATPRSFLTMPVWEVLESVMAAVTSAHAALPTPSQFTLFGSLLRRRVIVRDLAEVGASDSERAVDGGDALVGASPLFGSILYETRGVDLSAPSEVQPVLHSMLRYADEAAQDDPDVYVVVTAVRKTTTALPPHAAPGQRPEFKWDAVLSSCTVVCTRNSSDLYRCAVSEMSAVDGPATQTYPFGLLSEVVGGSCKSVCLVSVEQASAPAAAVVHRVLEGQELLGRVQNEPRRSHRVSTYVQACMTAAQTLRDTLAATARGGRHRQNASKVEEELMLAQAGKLDALAQQHAEYLVNTSVRGFVIYPTPHMEDLQQLFFTSSRYSTMSSEALKYVQGTRAASGGAPTPLATPPREARHGTPRTKSSVATIPSVHNDRLSAVAPSRDSGIVAHTLLLLVHNKPRGAEAGRVCPLSTSRTHELSIAFGGKPSVFAFDSSVHLDPGLPRGPVAEPPNRASLSSSRVLHSAVTGCLAGYNSAVVLQETLQAQRQGACAALCEHLLRSAVLSCPAESAFFISAAALDATSSVDLLRPAAGRSAAVLGKSPLTGTFIASAELHHVRDPRAVSNLLAEAFRADDAVTAADGAAAAHFMVVSLWQKMYVSPENDVCLSSLLLLLTRGAPSILEQALSLTSAKALPQLLQYALRGPCYTVCGVSMTDSEPLPSTSRDAAAPDLLSALNFYQHSLNAYTGKPLRYNSVTDALKSHRKELERTQAHLHAMEQRAQAGGGGGDHALSAADQRDREMMMNAVRHLQRMIADEQTLLHEGGANVSAVPPFYTVRSHT</sequence>
<dbReference type="EMBL" id="JAECZO010000007">
    <property type="protein sequence ID" value="KAK7200695.1"/>
    <property type="molecule type" value="Genomic_DNA"/>
</dbReference>
<dbReference type="Proteomes" id="UP001430356">
    <property type="component" value="Unassembled WGS sequence"/>
</dbReference>
<keyword evidence="3" id="KW-1185">Reference proteome</keyword>
<feature type="region of interest" description="Disordered" evidence="1">
    <location>
        <begin position="1"/>
        <end position="39"/>
    </location>
</feature>
<feature type="compositionally biased region" description="Low complexity" evidence="1">
    <location>
        <begin position="282"/>
        <end position="294"/>
    </location>
</feature>
<feature type="compositionally biased region" description="Low complexity" evidence="1">
    <location>
        <begin position="307"/>
        <end position="323"/>
    </location>
</feature>
<feature type="compositionally biased region" description="Polar residues" evidence="1">
    <location>
        <begin position="986"/>
        <end position="1001"/>
    </location>
</feature>
<reference evidence="2 3" key="1">
    <citation type="journal article" date="2021" name="MBio">
        <title>A New Model Trypanosomatid, Novymonas esmeraldas: Genomic Perception of Its 'Candidatus Pandoraea novymonadis' Endosymbiont.</title>
        <authorList>
            <person name="Zakharova A."/>
            <person name="Saura A."/>
            <person name="Butenko A."/>
            <person name="Podesvova L."/>
            <person name="Warmusova S."/>
            <person name="Kostygov A.Y."/>
            <person name="Nenarokova A."/>
            <person name="Lukes J."/>
            <person name="Opperdoes F.R."/>
            <person name="Yurchenko V."/>
        </authorList>
    </citation>
    <scope>NUCLEOTIDE SEQUENCE [LARGE SCALE GENOMIC DNA]</scope>
    <source>
        <strain evidence="2 3">E262AT.01</strain>
    </source>
</reference>
<feature type="compositionally biased region" description="Polar residues" evidence="1">
    <location>
        <begin position="1027"/>
        <end position="1036"/>
    </location>
</feature>
<feature type="compositionally biased region" description="Basic and acidic residues" evidence="1">
    <location>
        <begin position="203"/>
        <end position="257"/>
    </location>
</feature>
<organism evidence="2 3">
    <name type="scientific">Novymonas esmeraldas</name>
    <dbReference type="NCBI Taxonomy" id="1808958"/>
    <lineage>
        <taxon>Eukaryota</taxon>
        <taxon>Discoba</taxon>
        <taxon>Euglenozoa</taxon>
        <taxon>Kinetoplastea</taxon>
        <taxon>Metakinetoplastina</taxon>
        <taxon>Trypanosomatida</taxon>
        <taxon>Trypanosomatidae</taxon>
        <taxon>Novymonas</taxon>
    </lineage>
</organism>